<organism evidence="2 3">
    <name type="scientific">Wuchereria bancrofti</name>
    <dbReference type="NCBI Taxonomy" id="6293"/>
    <lineage>
        <taxon>Eukaryota</taxon>
        <taxon>Metazoa</taxon>
        <taxon>Ecdysozoa</taxon>
        <taxon>Nematoda</taxon>
        <taxon>Chromadorea</taxon>
        <taxon>Rhabditida</taxon>
        <taxon>Spirurina</taxon>
        <taxon>Spiruromorpha</taxon>
        <taxon>Filarioidea</taxon>
        <taxon>Onchocercidae</taxon>
        <taxon>Wuchereria</taxon>
    </lineage>
</organism>
<dbReference type="AlphaFoldDB" id="A0AAF5RTR3"/>
<feature type="region of interest" description="Disordered" evidence="1">
    <location>
        <begin position="1"/>
        <end position="23"/>
    </location>
</feature>
<evidence type="ECO:0000313" key="2">
    <source>
        <dbReference type="Proteomes" id="UP000093561"/>
    </source>
</evidence>
<reference evidence="3" key="3">
    <citation type="submission" date="2024-02" db="UniProtKB">
        <authorList>
            <consortium name="WormBaseParasite"/>
        </authorList>
    </citation>
    <scope>IDENTIFICATION</scope>
    <source>
        <strain evidence="3">pt0022</strain>
    </source>
</reference>
<reference evidence="2" key="1">
    <citation type="submission" date="2015-03" db="EMBL/GenBank/DDBJ databases">
        <title>Wuchereria bancrofti Genome Sequencing Papua New Guinea Strain.</title>
        <authorList>
            <person name="Small S.T."/>
            <person name="Serre D."/>
            <person name="Zimmerman P.A."/>
        </authorList>
    </citation>
    <scope>NUCLEOTIDE SEQUENCE [LARGE SCALE GENOMIC DNA]</scope>
    <source>
        <strain evidence="2">pt0022</strain>
    </source>
</reference>
<dbReference type="WBParaSite" id="mrna-Wban_01799">
    <property type="protein sequence ID" value="mrna-Wban_01799"/>
    <property type="gene ID" value="Wban_01799"/>
</dbReference>
<sequence>MKRKGKGERERERQERRKQKSKHGKVLVTLLENCWSDELTKRPRAITINKFIILAAYCAFVELLRPN</sequence>
<reference evidence="2" key="2">
    <citation type="journal article" date="2016" name="Mol. Ecol.">
        <title>Population genomics of the filarial nematode parasite Wuchereria bancrofti from mosquitoes.</title>
        <authorList>
            <person name="Small S.T."/>
            <person name="Reimer L.J."/>
            <person name="Tisch D.J."/>
            <person name="King C.L."/>
            <person name="Christensen B.M."/>
            <person name="Siba P.M."/>
            <person name="Kazura J.W."/>
            <person name="Serre D."/>
            <person name="Zimmerman P.A."/>
        </authorList>
    </citation>
    <scope>NUCLEOTIDE SEQUENCE</scope>
    <source>
        <strain evidence="2">pt0022</strain>
    </source>
</reference>
<name>A0AAF5RTR3_WUCBA</name>
<protein>
    <submittedName>
        <fullName evidence="3">Uncharacterized protein</fullName>
    </submittedName>
</protein>
<accession>A0AAF5RTR3</accession>
<proteinExistence type="predicted"/>
<evidence type="ECO:0000313" key="3">
    <source>
        <dbReference type="WBParaSite" id="mrna-Wban_01799"/>
    </source>
</evidence>
<evidence type="ECO:0000256" key="1">
    <source>
        <dbReference type="SAM" id="MobiDB-lite"/>
    </source>
</evidence>
<dbReference type="Proteomes" id="UP000093561">
    <property type="component" value="Unassembled WGS sequence"/>
</dbReference>